<name>A0A561U8T4_9PSEU</name>
<accession>A0A561U8T4</accession>
<keyword evidence="1" id="KW-0812">Transmembrane</keyword>
<keyword evidence="1" id="KW-0472">Membrane</keyword>
<sequence>MRMSGKLKALLWLTFAVCVLTNAVTSFAARPPVVPLGLGLLTTACAIALFAQHRRR</sequence>
<dbReference type="Proteomes" id="UP000316184">
    <property type="component" value="Unassembled WGS sequence"/>
</dbReference>
<organism evidence="2 3">
    <name type="scientific">Saccharopolyspora dendranthemae</name>
    <dbReference type="NCBI Taxonomy" id="1181886"/>
    <lineage>
        <taxon>Bacteria</taxon>
        <taxon>Bacillati</taxon>
        <taxon>Actinomycetota</taxon>
        <taxon>Actinomycetes</taxon>
        <taxon>Pseudonocardiales</taxon>
        <taxon>Pseudonocardiaceae</taxon>
        <taxon>Saccharopolyspora</taxon>
    </lineage>
</organism>
<proteinExistence type="predicted"/>
<dbReference type="AlphaFoldDB" id="A0A561U8T4"/>
<keyword evidence="1" id="KW-1133">Transmembrane helix</keyword>
<comment type="caution">
    <text evidence="2">The sequence shown here is derived from an EMBL/GenBank/DDBJ whole genome shotgun (WGS) entry which is preliminary data.</text>
</comment>
<keyword evidence="3" id="KW-1185">Reference proteome</keyword>
<reference evidence="2 3" key="1">
    <citation type="submission" date="2019-06" db="EMBL/GenBank/DDBJ databases">
        <title>Sequencing the genomes of 1000 actinobacteria strains.</title>
        <authorList>
            <person name="Klenk H.-P."/>
        </authorList>
    </citation>
    <scope>NUCLEOTIDE SEQUENCE [LARGE SCALE GENOMIC DNA]</scope>
    <source>
        <strain evidence="2 3">DSM 46699</strain>
    </source>
</reference>
<evidence type="ECO:0000256" key="1">
    <source>
        <dbReference type="SAM" id="Phobius"/>
    </source>
</evidence>
<protein>
    <submittedName>
        <fullName evidence="2">Uncharacterized protein</fullName>
    </submittedName>
</protein>
<evidence type="ECO:0000313" key="2">
    <source>
        <dbReference type="EMBL" id="TWF95772.1"/>
    </source>
</evidence>
<evidence type="ECO:0000313" key="3">
    <source>
        <dbReference type="Proteomes" id="UP000316184"/>
    </source>
</evidence>
<feature type="transmembrane region" description="Helical" evidence="1">
    <location>
        <begin position="33"/>
        <end position="51"/>
    </location>
</feature>
<gene>
    <name evidence="2" type="ORF">FHU35_12772</name>
</gene>
<dbReference type="EMBL" id="VIWX01000002">
    <property type="protein sequence ID" value="TWF95772.1"/>
    <property type="molecule type" value="Genomic_DNA"/>
</dbReference>